<dbReference type="AlphaFoldDB" id="A0A1D9MJ73"/>
<feature type="binding site" evidence="10">
    <location>
        <begin position="34"/>
        <end position="41"/>
    </location>
    <ligand>
        <name>ATP</name>
        <dbReference type="ChEBI" id="CHEBI:30616"/>
    </ligand>
</feature>
<dbReference type="PROSITE" id="PS51198">
    <property type="entry name" value="UVRD_HELICASE_ATP_BIND"/>
    <property type="match status" value="1"/>
</dbReference>
<evidence type="ECO:0000256" key="1">
    <source>
        <dbReference type="ARBA" id="ARBA00009922"/>
    </source>
</evidence>
<keyword evidence="3 10" id="KW-0378">Hydrolase</keyword>
<keyword evidence="15" id="KW-1185">Reference proteome</keyword>
<comment type="catalytic activity">
    <reaction evidence="7">
        <text>Couples ATP hydrolysis with the unwinding of duplex DNA by translocating in the 3'-5' direction.</text>
        <dbReference type="EC" id="5.6.2.4"/>
    </reaction>
</comment>
<evidence type="ECO:0000313" key="15">
    <source>
        <dbReference type="Proteomes" id="UP000176288"/>
    </source>
</evidence>
<dbReference type="PANTHER" id="PTHR11070:SF69">
    <property type="entry name" value="ATP-DEPENDENT DNA HELICASE UVRD2"/>
    <property type="match status" value="1"/>
</dbReference>
<dbReference type="Proteomes" id="UP000176288">
    <property type="component" value="Chromosome"/>
</dbReference>
<evidence type="ECO:0000256" key="8">
    <source>
        <dbReference type="ARBA" id="ARBA00034808"/>
    </source>
</evidence>
<dbReference type="Gene3D" id="1.10.486.10">
    <property type="entry name" value="PCRA, domain 4"/>
    <property type="match status" value="2"/>
</dbReference>
<feature type="domain" description="UvrD-like helicase C-terminal" evidence="13">
    <location>
        <begin position="296"/>
        <end position="538"/>
    </location>
</feature>
<dbReference type="CDD" id="cd18807">
    <property type="entry name" value="SF1_C_UvrD"/>
    <property type="match status" value="1"/>
</dbReference>
<protein>
    <recommendedName>
        <fullName evidence="8">DNA 3'-5' helicase</fullName>
        <ecNumber evidence="8">5.6.2.4</ecNumber>
    </recommendedName>
</protein>
<dbReference type="InterPro" id="IPR010997">
    <property type="entry name" value="HRDC-like_sf"/>
</dbReference>
<evidence type="ECO:0000256" key="2">
    <source>
        <dbReference type="ARBA" id="ARBA00022741"/>
    </source>
</evidence>
<dbReference type="GO" id="GO:0005524">
    <property type="term" value="F:ATP binding"/>
    <property type="evidence" value="ECO:0007669"/>
    <property type="project" value="UniProtKB-UniRule"/>
</dbReference>
<evidence type="ECO:0000259" key="13">
    <source>
        <dbReference type="PROSITE" id="PS51217"/>
    </source>
</evidence>
<proteinExistence type="inferred from homology"/>
<evidence type="ECO:0000256" key="6">
    <source>
        <dbReference type="ARBA" id="ARBA00023235"/>
    </source>
</evidence>
<dbReference type="GO" id="GO:0003677">
    <property type="term" value="F:DNA binding"/>
    <property type="evidence" value="ECO:0007669"/>
    <property type="project" value="InterPro"/>
</dbReference>
<accession>A0A1D9MJ73</accession>
<dbReference type="GO" id="GO:0000725">
    <property type="term" value="P:recombinational repair"/>
    <property type="evidence" value="ECO:0007669"/>
    <property type="project" value="TreeGrafter"/>
</dbReference>
<evidence type="ECO:0000256" key="5">
    <source>
        <dbReference type="ARBA" id="ARBA00022840"/>
    </source>
</evidence>
<dbReference type="Gene3D" id="1.10.10.160">
    <property type="match status" value="1"/>
</dbReference>
<organism evidence="14 15">
    <name type="scientific">Boudabousia tangfeifanii</name>
    <dbReference type="NCBI Taxonomy" id="1912795"/>
    <lineage>
        <taxon>Bacteria</taxon>
        <taxon>Bacillati</taxon>
        <taxon>Actinomycetota</taxon>
        <taxon>Actinomycetes</taxon>
        <taxon>Actinomycetales</taxon>
        <taxon>Actinomycetaceae</taxon>
        <taxon>Boudabousia</taxon>
    </lineage>
</organism>
<dbReference type="InterPro" id="IPR002121">
    <property type="entry name" value="HRDC_dom"/>
</dbReference>
<dbReference type="InterPro" id="IPR027417">
    <property type="entry name" value="P-loop_NTPase"/>
</dbReference>
<dbReference type="OrthoDB" id="9806690at2"/>
<dbReference type="PROSITE" id="PS50967">
    <property type="entry name" value="HRDC"/>
    <property type="match status" value="1"/>
</dbReference>
<dbReference type="InterPro" id="IPR014017">
    <property type="entry name" value="DNA_helicase_UvrD-like_C"/>
</dbReference>
<dbReference type="GO" id="GO:0033202">
    <property type="term" value="C:DNA helicase complex"/>
    <property type="evidence" value="ECO:0007669"/>
    <property type="project" value="TreeGrafter"/>
</dbReference>
<dbReference type="InterPro" id="IPR044876">
    <property type="entry name" value="HRDC_dom_sf"/>
</dbReference>
<dbReference type="GO" id="GO:0005829">
    <property type="term" value="C:cytosol"/>
    <property type="evidence" value="ECO:0007669"/>
    <property type="project" value="TreeGrafter"/>
</dbReference>
<dbReference type="Pfam" id="PF00580">
    <property type="entry name" value="UvrD-helicase"/>
    <property type="match status" value="1"/>
</dbReference>
<evidence type="ECO:0000256" key="3">
    <source>
        <dbReference type="ARBA" id="ARBA00022801"/>
    </source>
</evidence>
<evidence type="ECO:0000256" key="7">
    <source>
        <dbReference type="ARBA" id="ARBA00034617"/>
    </source>
</evidence>
<evidence type="ECO:0000259" key="12">
    <source>
        <dbReference type="PROSITE" id="PS51198"/>
    </source>
</evidence>
<comment type="similarity">
    <text evidence="1">Belongs to the helicase family. UvrD subfamily.</text>
</comment>
<dbReference type="InterPro" id="IPR000212">
    <property type="entry name" value="DNA_helicase_UvrD/REP"/>
</dbReference>
<evidence type="ECO:0000256" key="10">
    <source>
        <dbReference type="PROSITE-ProRule" id="PRU00560"/>
    </source>
</evidence>
<dbReference type="GO" id="GO:0043138">
    <property type="term" value="F:3'-5' DNA helicase activity"/>
    <property type="evidence" value="ECO:0007669"/>
    <property type="project" value="UniProtKB-EC"/>
</dbReference>
<keyword evidence="2 10" id="KW-0547">Nucleotide-binding</keyword>
<dbReference type="InterPro" id="IPR013986">
    <property type="entry name" value="DExx_box_DNA_helicase_dom_sf"/>
</dbReference>
<dbReference type="Gene3D" id="3.40.50.300">
    <property type="entry name" value="P-loop containing nucleotide triphosphate hydrolases"/>
    <property type="match status" value="3"/>
</dbReference>
<dbReference type="EC" id="5.6.2.4" evidence="8"/>
<evidence type="ECO:0000256" key="9">
    <source>
        <dbReference type="ARBA" id="ARBA00048988"/>
    </source>
</evidence>
<sequence length="670" mass="74203">MRVEKLSPDDLLLALDAEQRQVAQSTSGPVCVLAGAGTGKTRAITYRIAYGIATGAFNPNQILAVTFTARAAAEMHQRLVSLGAPRVQARTFHSAALRQLRYFWPHAIGGSMPQILEHKVSLVSSCAKRLGLSSDKVSIRDFAAEIEWSKFSLISPSDYAAEIDKRKRPVPGDLSAEKMAKLISLYEESKHTAGVIDFEDVLLLTIGMIENRPDIAQRIREQYQHFVVDEYQDISQLGQRLLDGWLGGRQNLCVVGDPAQTIYSFAGASSNYLQNFTVKYPNAKKIVLNRDYRSTPQIVSVANTVVAGCGREVVKLRSQLPSDAAVAFESYADEAEQASQIAAQIKRLQAQGTSLSQIAILLRTNAQSASFEQALEQAKISYQLRGGEQFFQRQEVMRTVRAFVSTALGAEQVSAAELMKECASGNGWTQTVPAQGGALRDRWDALQSLVNLAQDRDAEGVSLRAVAQELQDRIEAKHPPALEAVTIATLHAAKGLEWEAVFLPSLVEGLIPFSLSKTSEQIAEENRLLYVGVTRAKRLLYMSYHRFREGTRGKQKRSRFLQKIWPAELDQPEKKSSASSKTRRKVAQKAFWDESDDATIARFEALKAWRTKVHLEIKKPAYTIFADDTLRHIAQLDPDSLTALGQARGVGNVKLDMWGEEVLAVLQNCR</sequence>
<evidence type="ECO:0000259" key="11">
    <source>
        <dbReference type="PROSITE" id="PS50967"/>
    </source>
</evidence>
<dbReference type="PANTHER" id="PTHR11070">
    <property type="entry name" value="UVRD / RECB / PCRA DNA HELICASE FAMILY MEMBER"/>
    <property type="match status" value="1"/>
</dbReference>
<reference evidence="14 15" key="1">
    <citation type="submission" date="2016-10" db="EMBL/GenBank/DDBJ databases">
        <title>Actinomyces aegypiusis sp. nov., isolated from the Aegypius monachus in Qinghai Tibet Plateau China.</title>
        <authorList>
            <person name="Wang Y."/>
        </authorList>
    </citation>
    <scope>NUCLEOTIDE SEQUENCE [LARGE SCALE GENOMIC DNA]</scope>
    <source>
        <strain evidence="14 15">VUL4_3</strain>
    </source>
</reference>
<feature type="domain" description="UvrD-like helicase ATP-binding" evidence="12">
    <location>
        <begin position="13"/>
        <end position="295"/>
    </location>
</feature>
<dbReference type="GO" id="GO:0016887">
    <property type="term" value="F:ATP hydrolysis activity"/>
    <property type="evidence" value="ECO:0007669"/>
    <property type="project" value="RHEA"/>
</dbReference>
<dbReference type="EMBL" id="CP017812">
    <property type="protein sequence ID" value="AOZ72355.1"/>
    <property type="molecule type" value="Genomic_DNA"/>
</dbReference>
<gene>
    <name evidence="14" type="ORF">BK816_02765</name>
</gene>
<keyword evidence="4 10" id="KW-0347">Helicase</keyword>
<keyword evidence="6" id="KW-0413">Isomerase</keyword>
<keyword evidence="5 10" id="KW-0067">ATP-binding</keyword>
<dbReference type="SUPFAM" id="SSF52540">
    <property type="entry name" value="P-loop containing nucleoside triphosphate hydrolases"/>
    <property type="match status" value="1"/>
</dbReference>
<evidence type="ECO:0000256" key="4">
    <source>
        <dbReference type="ARBA" id="ARBA00022806"/>
    </source>
</evidence>
<dbReference type="Pfam" id="PF00570">
    <property type="entry name" value="HRDC"/>
    <property type="match status" value="1"/>
</dbReference>
<dbReference type="CDD" id="cd17932">
    <property type="entry name" value="DEXQc_UvrD"/>
    <property type="match status" value="1"/>
</dbReference>
<dbReference type="PROSITE" id="PS51217">
    <property type="entry name" value="UVRD_HELICASE_CTER"/>
    <property type="match status" value="1"/>
</dbReference>
<name>A0A1D9MJ73_9ACTO</name>
<comment type="catalytic activity">
    <reaction evidence="9">
        <text>ATP + H2O = ADP + phosphate + H(+)</text>
        <dbReference type="Rhea" id="RHEA:13065"/>
        <dbReference type="ChEBI" id="CHEBI:15377"/>
        <dbReference type="ChEBI" id="CHEBI:15378"/>
        <dbReference type="ChEBI" id="CHEBI:30616"/>
        <dbReference type="ChEBI" id="CHEBI:43474"/>
        <dbReference type="ChEBI" id="CHEBI:456216"/>
        <dbReference type="EC" id="5.6.2.4"/>
    </reaction>
</comment>
<dbReference type="InterPro" id="IPR014016">
    <property type="entry name" value="UvrD-like_ATP-bd"/>
</dbReference>
<dbReference type="Pfam" id="PF13361">
    <property type="entry name" value="UvrD_C"/>
    <property type="match status" value="2"/>
</dbReference>
<dbReference type="KEGG" id="avu:BK816_02765"/>
<evidence type="ECO:0000313" key="14">
    <source>
        <dbReference type="EMBL" id="AOZ72355.1"/>
    </source>
</evidence>
<feature type="domain" description="HRDC" evidence="11">
    <location>
        <begin position="596"/>
        <end position="670"/>
    </location>
</feature>
<dbReference type="SUPFAM" id="SSF47819">
    <property type="entry name" value="HRDC-like"/>
    <property type="match status" value="1"/>
</dbReference>
<dbReference type="STRING" id="1912795.BK816_02765"/>
<dbReference type="Gene3D" id="1.10.150.80">
    <property type="entry name" value="HRDC domain"/>
    <property type="match status" value="1"/>
</dbReference>